<protein>
    <submittedName>
        <fullName evidence="2">Uncharacterized protein</fullName>
    </submittedName>
</protein>
<dbReference type="Proteomes" id="UP001469553">
    <property type="component" value="Unassembled WGS sequence"/>
</dbReference>
<evidence type="ECO:0000313" key="2">
    <source>
        <dbReference type="EMBL" id="MEQ2309113.1"/>
    </source>
</evidence>
<name>A0ABV0ZS94_9TELE</name>
<reference evidence="2 3" key="1">
    <citation type="submission" date="2021-06" db="EMBL/GenBank/DDBJ databases">
        <authorList>
            <person name="Palmer J.M."/>
        </authorList>
    </citation>
    <scope>NUCLEOTIDE SEQUENCE [LARGE SCALE GENOMIC DNA]</scope>
    <source>
        <strain evidence="2 3">AS_MEX2019</strain>
        <tissue evidence="2">Muscle</tissue>
    </source>
</reference>
<feature type="region of interest" description="Disordered" evidence="1">
    <location>
        <begin position="98"/>
        <end position="117"/>
    </location>
</feature>
<accession>A0ABV0ZS94</accession>
<sequence length="183" mass="19040">PLDGVEPAGEVTGVHHSLDYLLRSILGGGCQQLTARVLFLRLPDPDLAFSCGTLPGLTTSGKKLSSSMNKDSSLSLLHWTTPVGSLLNSLLLGSPFKNPVHPPPSTAPTSENPGPSYHPGTPLSTIICLTGKQLFGLSIPHPLADHSINPARVFASATARAAARLASRYPSAALGVPQASHSR</sequence>
<gene>
    <name evidence="2" type="ORF">AMECASPLE_035265</name>
</gene>
<dbReference type="EMBL" id="JAHRIP010071032">
    <property type="protein sequence ID" value="MEQ2309113.1"/>
    <property type="molecule type" value="Genomic_DNA"/>
</dbReference>
<evidence type="ECO:0000313" key="3">
    <source>
        <dbReference type="Proteomes" id="UP001469553"/>
    </source>
</evidence>
<proteinExistence type="predicted"/>
<organism evidence="2 3">
    <name type="scientific">Ameca splendens</name>
    <dbReference type="NCBI Taxonomy" id="208324"/>
    <lineage>
        <taxon>Eukaryota</taxon>
        <taxon>Metazoa</taxon>
        <taxon>Chordata</taxon>
        <taxon>Craniata</taxon>
        <taxon>Vertebrata</taxon>
        <taxon>Euteleostomi</taxon>
        <taxon>Actinopterygii</taxon>
        <taxon>Neopterygii</taxon>
        <taxon>Teleostei</taxon>
        <taxon>Neoteleostei</taxon>
        <taxon>Acanthomorphata</taxon>
        <taxon>Ovalentaria</taxon>
        <taxon>Atherinomorphae</taxon>
        <taxon>Cyprinodontiformes</taxon>
        <taxon>Goodeidae</taxon>
        <taxon>Ameca</taxon>
    </lineage>
</organism>
<comment type="caution">
    <text evidence="2">The sequence shown here is derived from an EMBL/GenBank/DDBJ whole genome shotgun (WGS) entry which is preliminary data.</text>
</comment>
<feature type="non-terminal residue" evidence="2">
    <location>
        <position position="1"/>
    </location>
</feature>
<evidence type="ECO:0000256" key="1">
    <source>
        <dbReference type="SAM" id="MobiDB-lite"/>
    </source>
</evidence>
<keyword evidence="3" id="KW-1185">Reference proteome</keyword>